<keyword evidence="3" id="KW-0418">Kinase</keyword>
<dbReference type="GO" id="GO:0016301">
    <property type="term" value="F:kinase activity"/>
    <property type="evidence" value="ECO:0007669"/>
    <property type="project" value="UniProtKB-KW"/>
</dbReference>
<evidence type="ECO:0000256" key="4">
    <source>
        <dbReference type="ARBA" id="ARBA00022840"/>
    </source>
</evidence>
<keyword evidence="1" id="KW-0808">Transferase</keyword>
<evidence type="ECO:0000256" key="2">
    <source>
        <dbReference type="ARBA" id="ARBA00022741"/>
    </source>
</evidence>
<dbReference type="GO" id="GO:0005524">
    <property type="term" value="F:ATP binding"/>
    <property type="evidence" value="ECO:0007669"/>
    <property type="project" value="UniProtKB-KW"/>
</dbReference>
<dbReference type="STRING" id="3818.A0A444XKE1"/>
<dbReference type="AlphaFoldDB" id="A0A444XKE1"/>
<evidence type="ECO:0000313" key="6">
    <source>
        <dbReference type="Proteomes" id="UP000289738"/>
    </source>
</evidence>
<comment type="caution">
    <text evidence="5">The sequence shown here is derived from an EMBL/GenBank/DDBJ whole genome shotgun (WGS) entry which is preliminary data.</text>
</comment>
<proteinExistence type="predicted"/>
<keyword evidence="2" id="KW-0547">Nucleotide-binding</keyword>
<gene>
    <name evidence="5" type="ORF">Ahy_B09g096417</name>
</gene>
<protein>
    <recommendedName>
        <fullName evidence="7">Serine-threonine/tyrosine-protein kinase catalytic domain-containing protein</fullName>
    </recommendedName>
</protein>
<keyword evidence="6" id="KW-1185">Reference proteome</keyword>
<evidence type="ECO:0008006" key="7">
    <source>
        <dbReference type="Google" id="ProtNLM"/>
    </source>
</evidence>
<keyword evidence="4" id="KW-0067">ATP-binding</keyword>
<organism evidence="5 6">
    <name type="scientific">Arachis hypogaea</name>
    <name type="common">Peanut</name>
    <dbReference type="NCBI Taxonomy" id="3818"/>
    <lineage>
        <taxon>Eukaryota</taxon>
        <taxon>Viridiplantae</taxon>
        <taxon>Streptophyta</taxon>
        <taxon>Embryophyta</taxon>
        <taxon>Tracheophyta</taxon>
        <taxon>Spermatophyta</taxon>
        <taxon>Magnoliopsida</taxon>
        <taxon>eudicotyledons</taxon>
        <taxon>Gunneridae</taxon>
        <taxon>Pentapetalae</taxon>
        <taxon>rosids</taxon>
        <taxon>fabids</taxon>
        <taxon>Fabales</taxon>
        <taxon>Fabaceae</taxon>
        <taxon>Papilionoideae</taxon>
        <taxon>50 kb inversion clade</taxon>
        <taxon>dalbergioids sensu lato</taxon>
        <taxon>Dalbergieae</taxon>
        <taxon>Pterocarpus clade</taxon>
        <taxon>Arachis</taxon>
    </lineage>
</organism>
<dbReference type="EMBL" id="SDMP01000019">
    <property type="protein sequence ID" value="RYQ90167.1"/>
    <property type="molecule type" value="Genomic_DNA"/>
</dbReference>
<evidence type="ECO:0000256" key="3">
    <source>
        <dbReference type="ARBA" id="ARBA00022777"/>
    </source>
</evidence>
<evidence type="ECO:0000256" key="1">
    <source>
        <dbReference type="ARBA" id="ARBA00022679"/>
    </source>
</evidence>
<dbReference type="InterPro" id="IPR052059">
    <property type="entry name" value="CR_Ser/Thr_kinase"/>
</dbReference>
<evidence type="ECO:0000313" key="5">
    <source>
        <dbReference type="EMBL" id="RYQ90167.1"/>
    </source>
</evidence>
<reference evidence="5 6" key="1">
    <citation type="submission" date="2019-01" db="EMBL/GenBank/DDBJ databases">
        <title>Sequencing of cultivated peanut Arachis hypogaea provides insights into genome evolution and oil improvement.</title>
        <authorList>
            <person name="Chen X."/>
        </authorList>
    </citation>
    <scope>NUCLEOTIDE SEQUENCE [LARGE SCALE GENOMIC DNA]</scope>
    <source>
        <strain evidence="6">cv. Fuhuasheng</strain>
        <tissue evidence="5">Leaves</tissue>
    </source>
</reference>
<accession>A0A444XKE1</accession>
<sequence>MHMELVDKSIEPNEYETWKVKKIMEIALMCTQASASMRPTMSEVVMLLKSKGFVQIIA</sequence>
<name>A0A444XKE1_ARAHY</name>
<dbReference type="Proteomes" id="UP000289738">
    <property type="component" value="Chromosome B09"/>
</dbReference>
<dbReference type="PANTHER" id="PTHR47973">
    <property type="entry name" value="CYSTEINE-RICH RECEPTOR-LIKE PROTEIN KINASE 3"/>
    <property type="match status" value="1"/>
</dbReference>
<dbReference type="Gene3D" id="1.10.510.10">
    <property type="entry name" value="Transferase(Phosphotransferase) domain 1"/>
    <property type="match status" value="1"/>
</dbReference>